<reference evidence="1 2" key="1">
    <citation type="journal article" date="2020" name="Cell">
        <title>Large-Scale Comparative Analyses of Tick Genomes Elucidate Their Genetic Diversity and Vector Capacities.</title>
        <authorList>
            <consortium name="Tick Genome and Microbiome Consortium (TIGMIC)"/>
            <person name="Jia N."/>
            <person name="Wang J."/>
            <person name="Shi W."/>
            <person name="Du L."/>
            <person name="Sun Y."/>
            <person name="Zhan W."/>
            <person name="Jiang J.F."/>
            <person name="Wang Q."/>
            <person name="Zhang B."/>
            <person name="Ji P."/>
            <person name="Bell-Sakyi L."/>
            <person name="Cui X.M."/>
            <person name="Yuan T.T."/>
            <person name="Jiang B.G."/>
            <person name="Yang W.F."/>
            <person name="Lam T.T."/>
            <person name="Chang Q.C."/>
            <person name="Ding S.J."/>
            <person name="Wang X.J."/>
            <person name="Zhu J.G."/>
            <person name="Ruan X.D."/>
            <person name="Zhao L."/>
            <person name="Wei J.T."/>
            <person name="Ye R.Z."/>
            <person name="Que T.C."/>
            <person name="Du C.H."/>
            <person name="Zhou Y.H."/>
            <person name="Cheng J.X."/>
            <person name="Dai P.F."/>
            <person name="Guo W.B."/>
            <person name="Han X.H."/>
            <person name="Huang E.J."/>
            <person name="Li L.F."/>
            <person name="Wei W."/>
            <person name="Gao Y.C."/>
            <person name="Liu J.Z."/>
            <person name="Shao H.Z."/>
            <person name="Wang X."/>
            <person name="Wang C.C."/>
            <person name="Yang T.C."/>
            <person name="Huo Q.B."/>
            <person name="Li W."/>
            <person name="Chen H.Y."/>
            <person name="Chen S.E."/>
            <person name="Zhou L.G."/>
            <person name="Ni X.B."/>
            <person name="Tian J.H."/>
            <person name="Sheng Y."/>
            <person name="Liu T."/>
            <person name="Pan Y.S."/>
            <person name="Xia L.Y."/>
            <person name="Li J."/>
            <person name="Zhao F."/>
            <person name="Cao W.C."/>
        </authorList>
    </citation>
    <scope>NUCLEOTIDE SEQUENCE [LARGE SCALE GENOMIC DNA]</scope>
    <source>
        <strain evidence="1">Iper-2018</strain>
    </source>
</reference>
<evidence type="ECO:0000313" key="2">
    <source>
        <dbReference type="Proteomes" id="UP000805193"/>
    </source>
</evidence>
<name>A0AC60PFX8_IXOPE</name>
<organism evidence="1 2">
    <name type="scientific">Ixodes persulcatus</name>
    <name type="common">Taiga tick</name>
    <dbReference type="NCBI Taxonomy" id="34615"/>
    <lineage>
        <taxon>Eukaryota</taxon>
        <taxon>Metazoa</taxon>
        <taxon>Ecdysozoa</taxon>
        <taxon>Arthropoda</taxon>
        <taxon>Chelicerata</taxon>
        <taxon>Arachnida</taxon>
        <taxon>Acari</taxon>
        <taxon>Parasitiformes</taxon>
        <taxon>Ixodida</taxon>
        <taxon>Ixodoidea</taxon>
        <taxon>Ixodidae</taxon>
        <taxon>Ixodinae</taxon>
        <taxon>Ixodes</taxon>
    </lineage>
</organism>
<keyword evidence="2" id="KW-1185">Reference proteome</keyword>
<dbReference type="EMBL" id="JABSTQ010010663">
    <property type="protein sequence ID" value="KAG0419083.1"/>
    <property type="molecule type" value="Genomic_DNA"/>
</dbReference>
<gene>
    <name evidence="1" type="ORF">HPB47_004375</name>
</gene>
<dbReference type="Proteomes" id="UP000805193">
    <property type="component" value="Unassembled WGS sequence"/>
</dbReference>
<proteinExistence type="predicted"/>
<evidence type="ECO:0000313" key="1">
    <source>
        <dbReference type="EMBL" id="KAG0419083.1"/>
    </source>
</evidence>
<protein>
    <submittedName>
        <fullName evidence="1">Uncharacterized protein</fullName>
    </submittedName>
</protein>
<accession>A0AC60PFX8</accession>
<comment type="caution">
    <text evidence="1">The sequence shown here is derived from an EMBL/GenBank/DDBJ whole genome shotgun (WGS) entry which is preliminary data.</text>
</comment>
<sequence length="301" mass="33686">MSFSRMASGATTEDKLTRRYPKFAPKTAIIRDSQTKYLFNHFDPMQKGTPALITWRGAGILDILRELKNVPRSVTTMVFQVGTNDLASHGGEETLRRYRSLVEYTRRERPEVRRIYVSLVLPRHISRRSFRPNQGFVLWFNNQARLFNQSVRNLCRRSQTVFYVDHGFEDLPPRRLLAADGVHPNFLGVAVIAEHLRGILSREAAPSPPSWSAIPSSDTGADVADAVRTSSTSSTQEVQVSCSTRPNGSSAANEAPVVPSESDFPALGQEGVEPPSSPIPVPSPRRYNLRRPLSEVARFRN</sequence>